<comment type="caution">
    <text evidence="2">The sequence shown here is derived from an EMBL/GenBank/DDBJ whole genome shotgun (WGS) entry which is preliminary data.</text>
</comment>
<protein>
    <recommendedName>
        <fullName evidence="1">F-box domain-containing protein</fullName>
    </recommendedName>
</protein>
<dbReference type="InterPro" id="IPR036047">
    <property type="entry name" value="F-box-like_dom_sf"/>
</dbReference>
<feature type="non-terminal residue" evidence="2">
    <location>
        <position position="285"/>
    </location>
</feature>
<dbReference type="PROSITE" id="PS50181">
    <property type="entry name" value="FBOX"/>
    <property type="match status" value="1"/>
</dbReference>
<sequence>MKCKEIADLPPEILTLIVSNLSLNDMLNLRVVSPWLNEFMMPVIKPDTCALTFLDLKKLKNHLAIIAEMTDRATALHFIDMLAISSSSTKARTKEKMKQIQMTIPIDRISHVDFSFFKSARIAHFRVAKILPFTLTVAHLKLLRQLLLGCTIDQISLFFDAATIVQIFEIPSLLIAVNAKHAEFIVQNMDQRDLLEYFRTHEFLARLEATDVKELSIGLTTLSILGPVPGGPIESETDFEFIKQVINCGITKITMDLEGCERDGFERFRLLPFIRDLAVSSRHVE</sequence>
<feature type="domain" description="F-box" evidence="1">
    <location>
        <begin position="3"/>
        <end position="56"/>
    </location>
</feature>
<organism evidence="2 3">
    <name type="scientific">Pristionchus entomophagus</name>
    <dbReference type="NCBI Taxonomy" id="358040"/>
    <lineage>
        <taxon>Eukaryota</taxon>
        <taxon>Metazoa</taxon>
        <taxon>Ecdysozoa</taxon>
        <taxon>Nematoda</taxon>
        <taxon>Chromadorea</taxon>
        <taxon>Rhabditida</taxon>
        <taxon>Rhabditina</taxon>
        <taxon>Diplogasteromorpha</taxon>
        <taxon>Diplogasteroidea</taxon>
        <taxon>Neodiplogasteridae</taxon>
        <taxon>Pristionchus</taxon>
    </lineage>
</organism>
<proteinExistence type="predicted"/>
<reference evidence="2" key="1">
    <citation type="submission" date="2023-10" db="EMBL/GenBank/DDBJ databases">
        <title>Genome assembly of Pristionchus species.</title>
        <authorList>
            <person name="Yoshida K."/>
            <person name="Sommer R.J."/>
        </authorList>
    </citation>
    <scope>NUCLEOTIDE SEQUENCE</scope>
    <source>
        <strain evidence="2">RS0144</strain>
    </source>
</reference>
<dbReference type="AlphaFoldDB" id="A0AAV5TIT8"/>
<dbReference type="InterPro" id="IPR001810">
    <property type="entry name" value="F-box_dom"/>
</dbReference>
<dbReference type="Proteomes" id="UP001432027">
    <property type="component" value="Unassembled WGS sequence"/>
</dbReference>
<keyword evidence="3" id="KW-1185">Reference proteome</keyword>
<gene>
    <name evidence="2" type="ORF">PENTCL1PPCAC_16405</name>
</gene>
<evidence type="ECO:0000259" key="1">
    <source>
        <dbReference type="PROSITE" id="PS50181"/>
    </source>
</evidence>
<name>A0AAV5TIT8_9BILA</name>
<accession>A0AAV5TIT8</accession>
<dbReference type="EMBL" id="BTSX01000004">
    <property type="protein sequence ID" value="GMS94230.1"/>
    <property type="molecule type" value="Genomic_DNA"/>
</dbReference>
<evidence type="ECO:0000313" key="3">
    <source>
        <dbReference type="Proteomes" id="UP001432027"/>
    </source>
</evidence>
<dbReference type="SUPFAM" id="SSF81383">
    <property type="entry name" value="F-box domain"/>
    <property type="match status" value="1"/>
</dbReference>
<dbReference type="Pfam" id="PF00646">
    <property type="entry name" value="F-box"/>
    <property type="match status" value="1"/>
</dbReference>
<evidence type="ECO:0000313" key="2">
    <source>
        <dbReference type="EMBL" id="GMS94230.1"/>
    </source>
</evidence>